<evidence type="ECO:0000256" key="4">
    <source>
        <dbReference type="ARBA" id="ARBA00023163"/>
    </source>
</evidence>
<comment type="caution">
    <text evidence="8">The sequence shown here is derived from an EMBL/GenBank/DDBJ whole genome shotgun (WGS) entry which is preliminary data.</text>
</comment>
<dbReference type="GO" id="GO:0003677">
    <property type="term" value="F:DNA binding"/>
    <property type="evidence" value="ECO:0007669"/>
    <property type="project" value="UniProtKB-KW"/>
</dbReference>
<dbReference type="AlphaFoldDB" id="A0A9W7J6Z0"/>
<dbReference type="PROSITE" id="PS51005">
    <property type="entry name" value="NAC"/>
    <property type="match status" value="1"/>
</dbReference>
<name>A0A9W7J6Z0_HIBTR</name>
<dbReference type="EMBL" id="BSYR01000055">
    <property type="protein sequence ID" value="GMJ09307.1"/>
    <property type="molecule type" value="Genomic_DNA"/>
</dbReference>
<keyword evidence="2" id="KW-0805">Transcription regulation</keyword>
<evidence type="ECO:0000256" key="1">
    <source>
        <dbReference type="ARBA" id="ARBA00004123"/>
    </source>
</evidence>
<dbReference type="GO" id="GO:0005634">
    <property type="term" value="C:nucleus"/>
    <property type="evidence" value="ECO:0007669"/>
    <property type="project" value="UniProtKB-SubCell"/>
</dbReference>
<dbReference type="PANTHER" id="PTHR31744">
    <property type="entry name" value="PROTEIN CUP-SHAPED COTYLEDON 2-RELATED"/>
    <property type="match status" value="1"/>
</dbReference>
<keyword evidence="5" id="KW-0539">Nucleus</keyword>
<dbReference type="GO" id="GO:0006355">
    <property type="term" value="P:regulation of DNA-templated transcription"/>
    <property type="evidence" value="ECO:0007669"/>
    <property type="project" value="InterPro"/>
</dbReference>
<protein>
    <recommendedName>
        <fullName evidence="7">NAC domain-containing protein</fullName>
    </recommendedName>
</protein>
<evidence type="ECO:0000313" key="8">
    <source>
        <dbReference type="EMBL" id="GMJ09307.1"/>
    </source>
</evidence>
<dbReference type="PANTHER" id="PTHR31744:SF56">
    <property type="entry name" value="NAC DOMAIN-CONTAINING PROTEIN 94-RELATED"/>
    <property type="match status" value="1"/>
</dbReference>
<comment type="subcellular location">
    <subcellularLocation>
        <location evidence="1">Nucleus</location>
    </subcellularLocation>
</comment>
<evidence type="ECO:0000256" key="2">
    <source>
        <dbReference type="ARBA" id="ARBA00023015"/>
    </source>
</evidence>
<sequence>MSNNLFEACSMDEVEDEMLPGFRFHPTDEELVGFYLNKKIEKKSLPIEIIKQLDIYKYEPWDLPKLAASGEKEWYFYCPRDRKYRNSARPNRVTRAGFWKATGTDRPVYTSDGTKCIGLKKSLVFYRGRASKGIKTDWMMHEFRLPSLSDKTLSANDSWAICRIFRKINSMSQRALSRTLIPSLLHSGVPCNRFHSDNSSCCNNELQHAQQWRPSPLPLSNKDLHNFMFSQCMVNASSTVLSPQAMMMMVAGEVMNNSTSIDFEGQQQDFNGFSISSPQDKQGTGKTSNESLDDSHWRTIQSMGFPFSLSPNVLDSWKPSLPWDSPQFPSETSTT</sequence>
<keyword evidence="9" id="KW-1185">Reference proteome</keyword>
<evidence type="ECO:0000259" key="7">
    <source>
        <dbReference type="PROSITE" id="PS51005"/>
    </source>
</evidence>
<dbReference type="InterPro" id="IPR003441">
    <property type="entry name" value="NAC-dom"/>
</dbReference>
<feature type="domain" description="NAC" evidence="7">
    <location>
        <begin position="18"/>
        <end position="167"/>
    </location>
</feature>
<dbReference type="GO" id="GO:0099402">
    <property type="term" value="P:plant organ development"/>
    <property type="evidence" value="ECO:0007669"/>
    <property type="project" value="UniProtKB-ARBA"/>
</dbReference>
<keyword evidence="4" id="KW-0804">Transcription</keyword>
<dbReference type="FunFam" id="2.170.150.80:FF:000007">
    <property type="entry name" value="NAC domain-containing protein 35"/>
    <property type="match status" value="1"/>
</dbReference>
<dbReference type="Gene3D" id="2.170.150.80">
    <property type="entry name" value="NAC domain"/>
    <property type="match status" value="1"/>
</dbReference>
<dbReference type="InterPro" id="IPR036093">
    <property type="entry name" value="NAC_dom_sf"/>
</dbReference>
<keyword evidence="3" id="KW-0238">DNA-binding</keyword>
<organism evidence="8 9">
    <name type="scientific">Hibiscus trionum</name>
    <name type="common">Flower of an hour</name>
    <dbReference type="NCBI Taxonomy" id="183268"/>
    <lineage>
        <taxon>Eukaryota</taxon>
        <taxon>Viridiplantae</taxon>
        <taxon>Streptophyta</taxon>
        <taxon>Embryophyta</taxon>
        <taxon>Tracheophyta</taxon>
        <taxon>Spermatophyta</taxon>
        <taxon>Magnoliopsida</taxon>
        <taxon>eudicotyledons</taxon>
        <taxon>Gunneridae</taxon>
        <taxon>Pentapetalae</taxon>
        <taxon>rosids</taxon>
        <taxon>malvids</taxon>
        <taxon>Malvales</taxon>
        <taxon>Malvaceae</taxon>
        <taxon>Malvoideae</taxon>
        <taxon>Hibiscus</taxon>
    </lineage>
</organism>
<dbReference type="Proteomes" id="UP001165190">
    <property type="component" value="Unassembled WGS sequence"/>
</dbReference>
<evidence type="ECO:0000313" key="9">
    <source>
        <dbReference type="Proteomes" id="UP001165190"/>
    </source>
</evidence>
<dbReference type="Pfam" id="PF02365">
    <property type="entry name" value="NAM"/>
    <property type="match status" value="1"/>
</dbReference>
<evidence type="ECO:0000256" key="3">
    <source>
        <dbReference type="ARBA" id="ARBA00023125"/>
    </source>
</evidence>
<accession>A0A9W7J6Z0</accession>
<proteinExistence type="predicted"/>
<evidence type="ECO:0000256" key="5">
    <source>
        <dbReference type="ARBA" id="ARBA00023242"/>
    </source>
</evidence>
<dbReference type="OrthoDB" id="1883668at2759"/>
<reference evidence="8" key="1">
    <citation type="submission" date="2023-05" db="EMBL/GenBank/DDBJ databases">
        <title>Genome and transcriptome analyses reveal genes involved in the formation of fine ridges on petal epidermal cells in Hibiscus trionum.</title>
        <authorList>
            <person name="Koshimizu S."/>
            <person name="Masuda S."/>
            <person name="Ishii T."/>
            <person name="Shirasu K."/>
            <person name="Hoshino A."/>
            <person name="Arita M."/>
        </authorList>
    </citation>
    <scope>NUCLEOTIDE SEQUENCE</scope>
    <source>
        <strain evidence="8">Hamamatsu line</strain>
    </source>
</reference>
<feature type="compositionally biased region" description="Polar residues" evidence="6">
    <location>
        <begin position="269"/>
        <end position="290"/>
    </location>
</feature>
<feature type="region of interest" description="Disordered" evidence="6">
    <location>
        <begin position="269"/>
        <end position="295"/>
    </location>
</feature>
<dbReference type="SUPFAM" id="SSF101941">
    <property type="entry name" value="NAC domain"/>
    <property type="match status" value="1"/>
</dbReference>
<evidence type="ECO:0000256" key="6">
    <source>
        <dbReference type="SAM" id="MobiDB-lite"/>
    </source>
</evidence>
<gene>
    <name evidence="8" type="ORF">HRI_004600000</name>
</gene>